<evidence type="ECO:0008006" key="3">
    <source>
        <dbReference type="Google" id="ProtNLM"/>
    </source>
</evidence>
<evidence type="ECO:0000313" key="1">
    <source>
        <dbReference type="EMBL" id="MFG6077000.1"/>
    </source>
</evidence>
<accession>A0ABW7CL98</accession>
<proteinExistence type="predicted"/>
<dbReference type="RefSeq" id="WP_394149093.1">
    <property type="nucleotide sequence ID" value="NZ_JBGCUC010000009.1"/>
</dbReference>
<sequence length="60" mass="6569">METDFTDQAHAAVCKLYGEAVYQLVAAGRLVTNESLAEAIEELSEQEPDLAVDFALQLLK</sequence>
<organism evidence="1 2">
    <name type="scientific">Erwinia plantamica</name>
    <dbReference type="NCBI Taxonomy" id="3237104"/>
    <lineage>
        <taxon>Bacteria</taxon>
        <taxon>Pseudomonadati</taxon>
        <taxon>Pseudomonadota</taxon>
        <taxon>Gammaproteobacteria</taxon>
        <taxon>Enterobacterales</taxon>
        <taxon>Erwiniaceae</taxon>
        <taxon>Erwinia</taxon>
    </lineage>
</organism>
<reference evidence="1 2" key="1">
    <citation type="submission" date="2024-07" db="EMBL/GenBank/DDBJ databases">
        <title>Novel bacterial strain Erwinia sp. OPT-41 promoting growth of various crops.</title>
        <authorList>
            <person name="Egorshina A."/>
            <person name="Lukyantsev M.A."/>
            <person name="Golubev S.N."/>
            <person name="Muratova A.Y."/>
            <person name="Bulygina E.A."/>
        </authorList>
    </citation>
    <scope>NUCLEOTIDE SEQUENCE [LARGE SCALE GENOMIC DNA]</scope>
    <source>
        <strain evidence="1 2">OPT-41</strain>
    </source>
</reference>
<gene>
    <name evidence="1" type="ORF">AB3U87_11590</name>
</gene>
<protein>
    <recommendedName>
        <fullName evidence="3">Fumarase D</fullName>
    </recommendedName>
</protein>
<evidence type="ECO:0000313" key="2">
    <source>
        <dbReference type="Proteomes" id="UP001605250"/>
    </source>
</evidence>
<name>A0ABW7CL98_9GAMM</name>
<dbReference type="EMBL" id="JBGCUC010000009">
    <property type="protein sequence ID" value="MFG6077000.1"/>
    <property type="molecule type" value="Genomic_DNA"/>
</dbReference>
<comment type="caution">
    <text evidence="1">The sequence shown here is derived from an EMBL/GenBank/DDBJ whole genome shotgun (WGS) entry which is preliminary data.</text>
</comment>
<keyword evidence="2" id="KW-1185">Reference proteome</keyword>
<dbReference type="Proteomes" id="UP001605250">
    <property type="component" value="Unassembled WGS sequence"/>
</dbReference>